<dbReference type="SMART" id="SM00446">
    <property type="entry name" value="LRRcap"/>
    <property type="match status" value="3"/>
</dbReference>
<reference evidence="4" key="3">
    <citation type="submission" date="2025-09" db="UniProtKB">
        <authorList>
            <consortium name="Ensembl"/>
        </authorList>
    </citation>
    <scope>IDENTIFICATION</scope>
</reference>
<dbReference type="Pfam" id="PF12799">
    <property type="entry name" value="LRR_4"/>
    <property type="match status" value="1"/>
</dbReference>
<dbReference type="PANTHER" id="PTHR46652:SF3">
    <property type="entry name" value="LEUCINE-RICH REPEAT-CONTAINING PROTEIN 9"/>
    <property type="match status" value="1"/>
</dbReference>
<dbReference type="OMA" id="KLCLVNN"/>
<name>A0A3P8VUA7_CYNSE</name>
<dbReference type="GeneTree" id="ENSGT00940000158583"/>
<protein>
    <submittedName>
        <fullName evidence="4">Leucine-rich repeat-containing protein 9-like</fullName>
    </submittedName>
</protein>
<proteinExistence type="predicted"/>
<dbReference type="GeneID" id="103394696"/>
<dbReference type="SMART" id="SM00364">
    <property type="entry name" value="LRR_BAC"/>
    <property type="match status" value="9"/>
</dbReference>
<dbReference type="InterPro" id="IPR050836">
    <property type="entry name" value="SDS22/Internalin_LRR"/>
</dbReference>
<evidence type="ECO:0000256" key="1">
    <source>
        <dbReference type="ARBA" id="ARBA00022614"/>
    </source>
</evidence>
<dbReference type="Pfam" id="PF14580">
    <property type="entry name" value="LRR_9"/>
    <property type="match status" value="2"/>
</dbReference>
<keyword evidence="5" id="KW-1185">Reference proteome</keyword>
<dbReference type="Gene3D" id="3.80.10.10">
    <property type="entry name" value="Ribonuclease Inhibitor"/>
    <property type="match status" value="8"/>
</dbReference>
<evidence type="ECO:0000259" key="3">
    <source>
        <dbReference type="SMART" id="SM00446"/>
    </source>
</evidence>
<evidence type="ECO:0000313" key="4">
    <source>
        <dbReference type="Ensembl" id="ENSCSEP00000015985.1"/>
    </source>
</evidence>
<dbReference type="SUPFAM" id="SSF52075">
    <property type="entry name" value="Outer arm dynein light chain 1"/>
    <property type="match status" value="1"/>
</dbReference>
<dbReference type="InterPro" id="IPR003603">
    <property type="entry name" value="U2A'_phosphoprotein32A_C"/>
</dbReference>
<sequence>MQRQHNMTDREAQDLGKGQLIDAIEWEYWEGEEEAATARDDESAKFKTAKKHPHHCSDCSDCSDEDVVNEMCLVNGVSYKNIAKEGSNVKSLEIFFSGFPRMVGLSHFPRLCQLVIIGQNIKNIEGLECCPLLRELWVAQCHLTTISGLQNCIKLKKLYLYDNQIVEINNLELQTNLEILWLNNNYICHIKGLNTLQNLKELNLADNLIEKVGQNLDPNLCIQNLNLSGNKIRSFKELTCLVSLQHLKILVLNDPTSTPNPVCLLANYTMHVLYHMPRLQRLDNYDLSSKQILEAAQSAVMKKMIYYNMRVRMVQRNMVETRVCLAERKRTLLQLPEECIRTLSLELKHLELELPKLLAESKESISNSEDEPAELELFSGSSEEYLLSTDQSTENSEDAATLAIIEKIEALKERLKLWMTRLAEIEACYEHDLAQAINITNCTVEFLLMELGSLGNIRLDEGSPSDPWFSSCCELLLSSFSLSDYKIQGITGIRVDSAFRIFHRAMKRRFDDKIHSLLARKHSHITSQTYRRQVEYLFYTTDTSGHSENKDLLYIIENGFKTAEEYKALGQQGAIPLSNSLGVTDQPRIEQTLENACKHKARENMDAAPFRHGQIIISKVFVGNSKPIHDGELIDRSNHPSLCSVYRDVNIKYTNLSDEMSHSPTTDACPEGSLCPKQWYVFDHELVLPEYIVYFQYITENQEDIMDKDKMSENIIMDKKVLSKEPKLFILEDKFLLNISAANFLSQITELNLYGNSLSKIKEVYCLTALRYLNISFNEFSNLEDISYMAKLEILDVSFNRLVTLKGLRGLSHLKQLDVRWNKLTKARENAEVLRKHAPKLLRLDTRHNPWNRQEGVRMTILGHLKSLTYLDDVKVGEDEAASAVDVAACSKISQASLLAHSRTNDDRPTILSLLSTPQLLCLLNPPPWGLSRKLKPDWITKITSLNLDNQRISKLINLNKLVNLRWASFNNNNISDVEGLESCQRLEELFLDNNNIHTLNGLSNLQSLNKLSLDGNQISNLDALVLDELSSLTFLSVENNFISSLYGIQRIQSLHELYIGNNQIYTSRDIYHLKAMKNLIILDLYGNPLVDKLENYRIYVVFHLPSLEALDGLAVKETECESAQDMFGGRLTSDMVAEKLDHSNFAEIPYLTLKSCSIKSVDLSPAEMFRNLHTVSLDHNNLTSFSGLIYLPNIKVLYLNHNHIESVLPKQRTNQNQQTPRQVLYSKVTSSGYGQHGNKENGGIVSLEPLMGTLEVLHLGHNGIADMANLQLSRLTNLRVLFLQGNRISQVEGMQGLRQLRELVLDRNQIKFLGKNSFIAQNLLLELHLAGNRIRELNYFNPLNQLRKLCLDMNKLQSITEIEKLKVLTSLTELSVVGNPVAHNSLHRQAAVLHLPRLQLLDGAMVTLEERMRAELLGEDPSLSYHCPGISHLTTEIYIPGLLPFMPLNAPLRVVNVSGGVQAYGNAAQGEQPDVMFRYIRTGDNLPTTVPQHILKPGARPPISKWWESTTHVATRGDGL</sequence>
<dbReference type="RefSeq" id="XP_008330336.1">
    <property type="nucleotide sequence ID" value="XM_008332114.3"/>
</dbReference>
<accession>A0A3P8VUA7</accession>
<dbReference type="OrthoDB" id="1517790at2759"/>
<evidence type="ECO:0000256" key="2">
    <source>
        <dbReference type="ARBA" id="ARBA00022737"/>
    </source>
</evidence>
<feature type="domain" description="U2A'/phosphoprotein 32 family A C-terminal" evidence="3">
    <location>
        <begin position="265"/>
        <end position="283"/>
    </location>
</feature>
<dbReference type="Proteomes" id="UP000265120">
    <property type="component" value="Chromosome 18"/>
</dbReference>
<dbReference type="PANTHER" id="PTHR46652">
    <property type="entry name" value="LEUCINE-RICH REPEAT AND IQ DOMAIN-CONTAINING PROTEIN 1-RELATED"/>
    <property type="match status" value="1"/>
</dbReference>
<keyword evidence="1" id="KW-0433">Leucine-rich repeat</keyword>
<dbReference type="InterPro" id="IPR001611">
    <property type="entry name" value="Leu-rich_rpt"/>
</dbReference>
<dbReference type="InterPro" id="IPR003591">
    <property type="entry name" value="Leu-rich_rpt_typical-subtyp"/>
</dbReference>
<dbReference type="Ensembl" id="ENSCSET00000016188.1">
    <property type="protein sequence ID" value="ENSCSEP00000015985.1"/>
    <property type="gene ID" value="ENSCSEG00000010284.1"/>
</dbReference>
<feature type="domain" description="U2A'/phosphoprotein 32 family A C-terminal" evidence="3">
    <location>
        <begin position="854"/>
        <end position="872"/>
    </location>
</feature>
<dbReference type="SUPFAM" id="SSF52058">
    <property type="entry name" value="L domain-like"/>
    <property type="match status" value="1"/>
</dbReference>
<dbReference type="InterPro" id="IPR025875">
    <property type="entry name" value="Leu-rich_rpt_4"/>
</dbReference>
<dbReference type="SMART" id="SM00365">
    <property type="entry name" value="LRR_SD22"/>
    <property type="match status" value="18"/>
</dbReference>
<reference evidence="4 5" key="1">
    <citation type="journal article" date="2014" name="Nat. Genet.">
        <title>Whole-genome sequence of a flatfish provides insights into ZW sex chromosome evolution and adaptation to a benthic lifestyle.</title>
        <authorList>
            <person name="Chen S."/>
            <person name="Zhang G."/>
            <person name="Shao C."/>
            <person name="Huang Q."/>
            <person name="Liu G."/>
            <person name="Zhang P."/>
            <person name="Song W."/>
            <person name="An N."/>
            <person name="Chalopin D."/>
            <person name="Volff J.N."/>
            <person name="Hong Y."/>
            <person name="Li Q."/>
            <person name="Sha Z."/>
            <person name="Zhou H."/>
            <person name="Xie M."/>
            <person name="Yu Q."/>
            <person name="Liu Y."/>
            <person name="Xiang H."/>
            <person name="Wang N."/>
            <person name="Wu K."/>
            <person name="Yang C."/>
            <person name="Zhou Q."/>
            <person name="Liao X."/>
            <person name="Yang L."/>
            <person name="Hu Q."/>
            <person name="Zhang J."/>
            <person name="Meng L."/>
            <person name="Jin L."/>
            <person name="Tian Y."/>
            <person name="Lian J."/>
            <person name="Yang J."/>
            <person name="Miao G."/>
            <person name="Liu S."/>
            <person name="Liang Z."/>
            <person name="Yan F."/>
            <person name="Li Y."/>
            <person name="Sun B."/>
            <person name="Zhang H."/>
            <person name="Zhang J."/>
            <person name="Zhu Y."/>
            <person name="Du M."/>
            <person name="Zhao Y."/>
            <person name="Schartl M."/>
            <person name="Tang Q."/>
            <person name="Wang J."/>
        </authorList>
    </citation>
    <scope>NUCLEOTIDE SEQUENCE</scope>
</reference>
<organism evidence="4 5">
    <name type="scientific">Cynoglossus semilaevis</name>
    <name type="common">Tongue sole</name>
    <dbReference type="NCBI Taxonomy" id="244447"/>
    <lineage>
        <taxon>Eukaryota</taxon>
        <taxon>Metazoa</taxon>
        <taxon>Chordata</taxon>
        <taxon>Craniata</taxon>
        <taxon>Vertebrata</taxon>
        <taxon>Euteleostomi</taxon>
        <taxon>Actinopterygii</taxon>
        <taxon>Neopterygii</taxon>
        <taxon>Teleostei</taxon>
        <taxon>Neoteleostei</taxon>
        <taxon>Acanthomorphata</taxon>
        <taxon>Carangaria</taxon>
        <taxon>Pleuronectiformes</taxon>
        <taxon>Pleuronectoidei</taxon>
        <taxon>Cynoglossidae</taxon>
        <taxon>Cynoglossinae</taxon>
        <taxon>Cynoglossus</taxon>
    </lineage>
</organism>
<dbReference type="KEGG" id="csem:103394696"/>
<dbReference type="InterPro" id="IPR032675">
    <property type="entry name" value="LRR_dom_sf"/>
</dbReference>
<reference evidence="4" key="2">
    <citation type="submission" date="2025-08" db="UniProtKB">
        <authorList>
            <consortium name="Ensembl"/>
        </authorList>
    </citation>
    <scope>IDENTIFICATION</scope>
</reference>
<dbReference type="STRING" id="244447.ENSCSEP00000015985"/>
<dbReference type="InParanoid" id="A0A3P8VUA7"/>
<dbReference type="PROSITE" id="PS51450">
    <property type="entry name" value="LRR"/>
    <property type="match status" value="13"/>
</dbReference>
<evidence type="ECO:0000313" key="5">
    <source>
        <dbReference type="Proteomes" id="UP000265120"/>
    </source>
</evidence>
<keyword evidence="2" id="KW-0677">Repeat</keyword>
<feature type="domain" description="U2A'/phosphoprotein 32 family A C-terminal" evidence="3">
    <location>
        <begin position="1094"/>
        <end position="1112"/>
    </location>
</feature>
<dbReference type="SMART" id="SM00369">
    <property type="entry name" value="LRR_TYP"/>
    <property type="match status" value="11"/>
</dbReference>